<keyword evidence="3 10" id="KW-0812">Transmembrane</keyword>
<dbReference type="CDD" id="cd18579">
    <property type="entry name" value="ABC_6TM_ABCC_D1"/>
    <property type="match status" value="1"/>
</dbReference>
<keyword evidence="6" id="KW-0067">ATP-binding</keyword>
<dbReference type="PANTHER" id="PTHR24223:SF443">
    <property type="entry name" value="MULTIDRUG-RESISTANCE LIKE PROTEIN 1, ISOFORM I"/>
    <property type="match status" value="1"/>
</dbReference>
<dbReference type="GO" id="GO:0005524">
    <property type="term" value="F:ATP binding"/>
    <property type="evidence" value="ECO:0007669"/>
    <property type="project" value="UniProtKB-KW"/>
</dbReference>
<dbReference type="Gene3D" id="3.40.50.300">
    <property type="entry name" value="P-loop containing nucleotide triphosphate hydrolases"/>
    <property type="match status" value="1"/>
</dbReference>
<feature type="transmembrane region" description="Helical" evidence="10">
    <location>
        <begin position="265"/>
        <end position="286"/>
    </location>
</feature>
<dbReference type="GO" id="GO:0012505">
    <property type="term" value="C:endomembrane system"/>
    <property type="evidence" value="ECO:0007669"/>
    <property type="project" value="UniProtKB-SubCell"/>
</dbReference>
<comment type="subcellular location">
    <subcellularLocation>
        <location evidence="1">Endomembrane system</location>
        <topology evidence="1">Multi-pass membrane protein</topology>
    </subcellularLocation>
</comment>
<comment type="caution">
    <text evidence="12">The sequence shown here is derived from an EMBL/GenBank/DDBJ whole genome shotgun (WGS) entry which is preliminary data.</text>
</comment>
<keyword evidence="5" id="KW-0547">Nucleotide-binding</keyword>
<dbReference type="Proteomes" id="UP000018948">
    <property type="component" value="Unassembled WGS sequence"/>
</dbReference>
<sequence>MEDIQEKQHYVSAPSTPRSLQGNEKNTNKSASTTKLFSQLPNPLATASVLSVMMVQWLQPLVVLGAKHVLEKEDIWPICEIDSCASLGPRFRKVYDPYKKLPFGISPLAVAFITTFKGEIVVVLGNCLLYVFALSLQAYVAQAVLQFLAGEENLFHVENGYVLLGFMTAASVLAASSLTYVFFVSCRTGANMRSLVMDLVYQKSLRLSCVARQQYSTGEVLTLMSVDTERVFTVMMENPWLVVGPVSFIISVVLVGFLFDFYSAAGGAIALIVISIISVQLGNTIARIKHDLLTVIDERVKVTSESLQGIRVMKFYAWEESLALRVEKIRAKEITLLRKFHRYQVVNTVMLFLTPAFLSGVTLGIYVAVNDTISVIDAFTLIAMVNICRTALIQLPVAISAFSQARIAFARIDLYLSSDEYGQVQLENGAANVSVTSAAAVGSISVRDADFEWPLPSNTPGVVVVTPALDGDEISTHTLREASEIRYEMDYNSLPSSPSTLSMRASISGVGADTRDREQQSFRLEGVNLEIDPGSLVMIIGTVGAGKSSLLNALLGEMTLKRGSLDLRGDVSYVSQETWIRNLDVRDNILFGEPFDAERYETVLEASELAMDLHALPYGDRTEI</sequence>
<feature type="transmembrane region" description="Helical" evidence="10">
    <location>
        <begin position="345"/>
        <end position="369"/>
    </location>
</feature>
<dbReference type="SUPFAM" id="SSF52540">
    <property type="entry name" value="P-loop containing nucleoside triphosphate hydrolases"/>
    <property type="match status" value="1"/>
</dbReference>
<dbReference type="PROSITE" id="PS50929">
    <property type="entry name" value="ABC_TM1F"/>
    <property type="match status" value="1"/>
</dbReference>
<evidence type="ECO:0000256" key="6">
    <source>
        <dbReference type="ARBA" id="ARBA00022840"/>
    </source>
</evidence>
<evidence type="ECO:0000256" key="10">
    <source>
        <dbReference type="SAM" id="Phobius"/>
    </source>
</evidence>
<dbReference type="InterPro" id="IPR036640">
    <property type="entry name" value="ABC1_TM_sf"/>
</dbReference>
<dbReference type="PANTHER" id="PTHR24223">
    <property type="entry name" value="ATP-BINDING CASSETTE SUB-FAMILY C"/>
    <property type="match status" value="1"/>
</dbReference>
<evidence type="ECO:0000256" key="9">
    <source>
        <dbReference type="SAM" id="MobiDB-lite"/>
    </source>
</evidence>
<dbReference type="InterPro" id="IPR011527">
    <property type="entry name" value="ABC1_TM_dom"/>
</dbReference>
<organism evidence="12 13">
    <name type="scientific">Phytophthora nicotianae P10297</name>
    <dbReference type="NCBI Taxonomy" id="1317064"/>
    <lineage>
        <taxon>Eukaryota</taxon>
        <taxon>Sar</taxon>
        <taxon>Stramenopiles</taxon>
        <taxon>Oomycota</taxon>
        <taxon>Peronosporomycetes</taxon>
        <taxon>Peronosporales</taxon>
        <taxon>Peronosporaceae</taxon>
        <taxon>Phytophthora</taxon>
    </lineage>
</organism>
<dbReference type="Pfam" id="PF00664">
    <property type="entry name" value="ABC_membrane"/>
    <property type="match status" value="1"/>
</dbReference>
<keyword evidence="4" id="KW-0677">Repeat</keyword>
<evidence type="ECO:0000256" key="7">
    <source>
        <dbReference type="ARBA" id="ARBA00022989"/>
    </source>
</evidence>
<protein>
    <recommendedName>
        <fullName evidence="11">ABC transmembrane type-1 domain-containing protein</fullName>
    </recommendedName>
</protein>
<dbReference type="GO" id="GO:0016887">
    <property type="term" value="F:ATP hydrolysis activity"/>
    <property type="evidence" value="ECO:0007669"/>
    <property type="project" value="InterPro"/>
</dbReference>
<proteinExistence type="predicted"/>
<evidence type="ECO:0000313" key="13">
    <source>
        <dbReference type="Proteomes" id="UP000018948"/>
    </source>
</evidence>
<dbReference type="InterPro" id="IPR050173">
    <property type="entry name" value="ABC_transporter_C-like"/>
</dbReference>
<keyword evidence="2" id="KW-0813">Transport</keyword>
<feature type="transmembrane region" description="Helical" evidence="10">
    <location>
        <begin position="120"/>
        <end position="140"/>
    </location>
</feature>
<dbReference type="Pfam" id="PF00005">
    <property type="entry name" value="ABC_tran"/>
    <property type="match status" value="1"/>
</dbReference>
<evidence type="ECO:0000256" key="2">
    <source>
        <dbReference type="ARBA" id="ARBA00022448"/>
    </source>
</evidence>
<feature type="region of interest" description="Disordered" evidence="9">
    <location>
        <begin position="1"/>
        <end position="32"/>
    </location>
</feature>
<dbReference type="GO" id="GO:0140359">
    <property type="term" value="F:ABC-type transporter activity"/>
    <property type="evidence" value="ECO:0007669"/>
    <property type="project" value="InterPro"/>
</dbReference>
<dbReference type="InterPro" id="IPR003439">
    <property type="entry name" value="ABC_transporter-like_ATP-bd"/>
</dbReference>
<feature type="non-terminal residue" evidence="12">
    <location>
        <position position="624"/>
    </location>
</feature>
<feature type="transmembrane region" description="Helical" evidence="10">
    <location>
        <begin position="160"/>
        <end position="183"/>
    </location>
</feature>
<dbReference type="SUPFAM" id="SSF90123">
    <property type="entry name" value="ABC transporter transmembrane region"/>
    <property type="match status" value="1"/>
</dbReference>
<name>W2ZYR8_PHYNI</name>
<keyword evidence="7 10" id="KW-1133">Transmembrane helix</keyword>
<evidence type="ECO:0000256" key="8">
    <source>
        <dbReference type="ARBA" id="ARBA00023136"/>
    </source>
</evidence>
<dbReference type="InterPro" id="IPR027417">
    <property type="entry name" value="P-loop_NTPase"/>
</dbReference>
<evidence type="ECO:0000256" key="5">
    <source>
        <dbReference type="ARBA" id="ARBA00022741"/>
    </source>
</evidence>
<keyword evidence="8 10" id="KW-0472">Membrane</keyword>
<gene>
    <name evidence="12" type="ORF">F442_02504</name>
</gene>
<feature type="domain" description="ABC transmembrane type-1" evidence="11">
    <location>
        <begin position="128"/>
        <end position="404"/>
    </location>
</feature>
<evidence type="ECO:0000256" key="3">
    <source>
        <dbReference type="ARBA" id="ARBA00022692"/>
    </source>
</evidence>
<feature type="transmembrane region" description="Helical" evidence="10">
    <location>
        <begin position="240"/>
        <end position="259"/>
    </location>
</feature>
<dbReference type="EMBL" id="ANIY01000541">
    <property type="protein sequence ID" value="ETP52527.1"/>
    <property type="molecule type" value="Genomic_DNA"/>
</dbReference>
<dbReference type="Gene3D" id="1.20.1560.10">
    <property type="entry name" value="ABC transporter type 1, transmembrane domain"/>
    <property type="match status" value="1"/>
</dbReference>
<feature type="transmembrane region" description="Helical" evidence="10">
    <location>
        <begin position="381"/>
        <end position="402"/>
    </location>
</feature>
<evidence type="ECO:0000313" key="12">
    <source>
        <dbReference type="EMBL" id="ETP52527.1"/>
    </source>
</evidence>
<evidence type="ECO:0000256" key="4">
    <source>
        <dbReference type="ARBA" id="ARBA00022737"/>
    </source>
</evidence>
<dbReference type="AlphaFoldDB" id="W2ZYR8"/>
<evidence type="ECO:0000256" key="1">
    <source>
        <dbReference type="ARBA" id="ARBA00004127"/>
    </source>
</evidence>
<feature type="compositionally biased region" description="Polar residues" evidence="9">
    <location>
        <begin position="13"/>
        <end position="32"/>
    </location>
</feature>
<dbReference type="InterPro" id="IPR044746">
    <property type="entry name" value="ABCC_6TM_D1"/>
</dbReference>
<evidence type="ECO:0000259" key="11">
    <source>
        <dbReference type="PROSITE" id="PS50929"/>
    </source>
</evidence>
<accession>W2ZYR8</accession>
<reference evidence="12 13" key="1">
    <citation type="submission" date="2013-11" db="EMBL/GenBank/DDBJ databases">
        <title>The Genome Sequence of Phytophthora parasitica P10297.</title>
        <authorList>
            <consortium name="The Broad Institute Genomics Platform"/>
            <person name="Russ C."/>
            <person name="Tyler B."/>
            <person name="Panabieres F."/>
            <person name="Shan W."/>
            <person name="Tripathy S."/>
            <person name="Grunwald N."/>
            <person name="Machado M."/>
            <person name="Johnson C.S."/>
            <person name="Walker B."/>
            <person name="Young S.K."/>
            <person name="Zeng Q."/>
            <person name="Gargeya S."/>
            <person name="Fitzgerald M."/>
            <person name="Haas B."/>
            <person name="Abouelleil A."/>
            <person name="Allen A.W."/>
            <person name="Alvarado L."/>
            <person name="Arachchi H.M."/>
            <person name="Berlin A.M."/>
            <person name="Chapman S.B."/>
            <person name="Gainer-Dewar J."/>
            <person name="Goldberg J."/>
            <person name="Griggs A."/>
            <person name="Gujja S."/>
            <person name="Hansen M."/>
            <person name="Howarth C."/>
            <person name="Imamovic A."/>
            <person name="Ireland A."/>
            <person name="Larimer J."/>
            <person name="McCowan C."/>
            <person name="Murphy C."/>
            <person name="Pearson M."/>
            <person name="Poon T.W."/>
            <person name="Priest M."/>
            <person name="Roberts A."/>
            <person name="Saif S."/>
            <person name="Shea T."/>
            <person name="Sisk P."/>
            <person name="Sykes S."/>
            <person name="Wortman J."/>
            <person name="Nusbaum C."/>
            <person name="Birren B."/>
        </authorList>
    </citation>
    <scope>NUCLEOTIDE SEQUENCE [LARGE SCALE GENOMIC DNA]</scope>
    <source>
        <strain evidence="12 13">P10297</strain>
    </source>
</reference>
<dbReference type="GO" id="GO:0016020">
    <property type="term" value="C:membrane"/>
    <property type="evidence" value="ECO:0007669"/>
    <property type="project" value="InterPro"/>
</dbReference>